<organism evidence="2 3">
    <name type="scientific">Talaromyces proteolyticus</name>
    <dbReference type="NCBI Taxonomy" id="1131652"/>
    <lineage>
        <taxon>Eukaryota</taxon>
        <taxon>Fungi</taxon>
        <taxon>Dikarya</taxon>
        <taxon>Ascomycota</taxon>
        <taxon>Pezizomycotina</taxon>
        <taxon>Eurotiomycetes</taxon>
        <taxon>Eurotiomycetidae</taxon>
        <taxon>Eurotiales</taxon>
        <taxon>Trichocomaceae</taxon>
        <taxon>Talaromyces</taxon>
        <taxon>Talaromyces sect. Bacilispori</taxon>
    </lineage>
</organism>
<proteinExistence type="predicted"/>
<dbReference type="Pfam" id="PF20162">
    <property type="entry name" value="Etd1"/>
    <property type="match status" value="1"/>
</dbReference>
<feature type="compositionally biased region" description="Polar residues" evidence="1">
    <location>
        <begin position="294"/>
        <end position="313"/>
    </location>
</feature>
<feature type="region of interest" description="Disordered" evidence="1">
    <location>
        <begin position="877"/>
        <end position="938"/>
    </location>
</feature>
<name>A0AAD4KID5_9EURO</name>
<feature type="compositionally biased region" description="Polar residues" evidence="1">
    <location>
        <begin position="97"/>
        <end position="124"/>
    </location>
</feature>
<protein>
    <submittedName>
        <fullName evidence="2">Uncharacterized protein</fullName>
    </submittedName>
</protein>
<dbReference type="EMBL" id="JAJTJA010000010">
    <property type="protein sequence ID" value="KAH8693127.1"/>
    <property type="molecule type" value="Genomic_DNA"/>
</dbReference>
<accession>A0AAD4KID5</accession>
<feature type="compositionally biased region" description="Polar residues" evidence="1">
    <location>
        <begin position="41"/>
        <end position="53"/>
    </location>
</feature>
<feature type="region of interest" description="Disordered" evidence="1">
    <location>
        <begin position="697"/>
        <end position="769"/>
    </location>
</feature>
<feature type="compositionally biased region" description="Polar residues" evidence="1">
    <location>
        <begin position="343"/>
        <end position="360"/>
    </location>
</feature>
<reference evidence="2" key="1">
    <citation type="submission" date="2021-12" db="EMBL/GenBank/DDBJ databases">
        <title>Convergent genome expansion in fungi linked to evolution of root-endophyte symbiosis.</title>
        <authorList>
            <consortium name="DOE Joint Genome Institute"/>
            <person name="Ke Y.-H."/>
            <person name="Bonito G."/>
            <person name="Liao H.-L."/>
            <person name="Looney B."/>
            <person name="Rojas-Flechas A."/>
            <person name="Nash J."/>
            <person name="Hameed K."/>
            <person name="Schadt C."/>
            <person name="Martin F."/>
            <person name="Crous P.W."/>
            <person name="Miettinen O."/>
            <person name="Magnuson J.K."/>
            <person name="Labbe J."/>
            <person name="Jacobson D."/>
            <person name="Doktycz M.J."/>
            <person name="Veneault-Fourrey C."/>
            <person name="Kuo A."/>
            <person name="Mondo S."/>
            <person name="Calhoun S."/>
            <person name="Riley R."/>
            <person name="Ohm R."/>
            <person name="LaButti K."/>
            <person name="Andreopoulos B."/>
            <person name="Pangilinan J."/>
            <person name="Nolan M."/>
            <person name="Tritt A."/>
            <person name="Clum A."/>
            <person name="Lipzen A."/>
            <person name="Daum C."/>
            <person name="Barry K."/>
            <person name="Grigoriev I.V."/>
            <person name="Vilgalys R."/>
        </authorList>
    </citation>
    <scope>NUCLEOTIDE SEQUENCE</scope>
    <source>
        <strain evidence="2">PMI_201</strain>
    </source>
</reference>
<feature type="region of interest" description="Disordered" evidence="1">
    <location>
        <begin position="294"/>
        <end position="423"/>
    </location>
</feature>
<feature type="region of interest" description="Disordered" evidence="1">
    <location>
        <begin position="31"/>
        <end position="58"/>
    </location>
</feature>
<sequence length="1020" mass="111538">MEHVSTLCAVSTVGIAATGFALARREPRPWPDNLTLPKDTTWGSVSGTGTIDSNRFPAPAELDVPIHELREGNESIAEARSNWTLPQRRRERRRRQTYTTTPLKPSSETATQDSVANSRPSSSWLRRISVISSSHTGSSLPSPTTTASSSLNGPASITHSRIESASKHPNKLVKRSTSQHSIIPQGERARRPMSASLALRRPATSHQRSADIAHRVSFNRETGVPVAPGSSGNPWPAPSDMINFEENKKWKPYFPKANRRRNHSTGSTIVTIKPNNPSYLDYPTLLLCSSINSPQQTRTSVNKNFSRPGNVTMNDPLPRRSSDLKSQSNKSPSREKRKPIRSYSFSSVAGNSPGSRSNSVKHVVKSPEATTRLRSKDRVFSNPLPRTLDGMATEKSESPRLRRKRNFTGSDTFPRPQTAPQGERFNLKSTHSHEIPSEIYALQDPFFTSSERSPLNETAALDNKPVSFFPGGRGPSPPIIRFSRIKRLSGAASDRASTVIGSDDTRIFTSADEDDQSDSVFDSFRTRISSSSQSGRRGPNIETIFRDSPTAEAKKSNSTDVEDLALGSLHLSSFTPRSSISDLNSMSTPLASTCMKDGDTTPTPPTTFTSHPTIHSSSLKSPNAHIYEVDSTFEGENHNVPLSPHNLFDFAGDEDVGDCNSPSNLLDDIQKSYHASGIVTPSLRRMGSGIGTRASVFDWSEQTRNDRDIQDSNHRPSTVHGKQGTVGRGSRGTGRKAPNAVHLRSQSVPVSRDGPPSSENRQPSLKFGTWGLGQKGVSEDWDGDFDFGDSDEGSTYGGDITSDGRDHYVMKVPQAIMESQASVHGQYGHVQELTLLVEELKRLRIQGNMLRIIQGPSSELWKEAEGIVNLATLEDDENSFPAPVSPSSCGSFDCFESSPPQKGVKRRDSEIRRPALATWPNPGSNSSSPGHKDPSEKVKSVLETIYQQRESADQQTAETPSPSLQKLPFDTQSLKDLVNRAGVVTRALKDVIRRAEGVATSSESIPPSDPPFSRIFSHAA</sequence>
<comment type="caution">
    <text evidence="2">The sequence shown here is derived from an EMBL/GenBank/DDBJ whole genome shotgun (WGS) entry which is preliminary data.</text>
</comment>
<feature type="region of interest" description="Disordered" evidence="1">
    <location>
        <begin position="949"/>
        <end position="968"/>
    </location>
</feature>
<feature type="compositionally biased region" description="Basic residues" evidence="1">
    <location>
        <begin position="87"/>
        <end position="96"/>
    </location>
</feature>
<dbReference type="GO" id="GO:1902412">
    <property type="term" value="P:regulation of mitotic cytokinesis"/>
    <property type="evidence" value="ECO:0007669"/>
    <property type="project" value="InterPro"/>
</dbReference>
<evidence type="ECO:0000256" key="1">
    <source>
        <dbReference type="SAM" id="MobiDB-lite"/>
    </source>
</evidence>
<keyword evidence="3" id="KW-1185">Reference proteome</keyword>
<dbReference type="GO" id="GO:0005096">
    <property type="term" value="F:GTPase activator activity"/>
    <property type="evidence" value="ECO:0007669"/>
    <property type="project" value="InterPro"/>
</dbReference>
<dbReference type="InterPro" id="IPR045342">
    <property type="entry name" value="Etd1"/>
</dbReference>
<feature type="region of interest" description="Disordered" evidence="1">
    <location>
        <begin position="995"/>
        <end position="1020"/>
    </location>
</feature>
<evidence type="ECO:0000313" key="3">
    <source>
        <dbReference type="Proteomes" id="UP001201262"/>
    </source>
</evidence>
<dbReference type="Proteomes" id="UP001201262">
    <property type="component" value="Unassembled WGS sequence"/>
</dbReference>
<feature type="compositionally biased region" description="Low complexity" evidence="1">
    <location>
        <begin position="129"/>
        <end position="150"/>
    </location>
</feature>
<evidence type="ECO:0000313" key="2">
    <source>
        <dbReference type="EMBL" id="KAH8693127.1"/>
    </source>
</evidence>
<dbReference type="RefSeq" id="XP_046069000.1">
    <property type="nucleotide sequence ID" value="XM_046220898.1"/>
</dbReference>
<feature type="compositionally biased region" description="Low complexity" evidence="1">
    <location>
        <begin position="606"/>
        <end position="618"/>
    </location>
</feature>
<feature type="region of interest" description="Disordered" evidence="1">
    <location>
        <begin position="599"/>
        <end position="619"/>
    </location>
</feature>
<gene>
    <name evidence="2" type="ORF">BGW36DRAFT_430869</name>
</gene>
<feature type="region of interest" description="Disordered" evidence="1">
    <location>
        <begin position="78"/>
        <end position="193"/>
    </location>
</feature>
<feature type="compositionally biased region" description="Basic and acidic residues" evidence="1">
    <location>
        <begin position="701"/>
        <end position="714"/>
    </location>
</feature>
<dbReference type="AlphaFoldDB" id="A0AAD4KID5"/>
<feature type="compositionally biased region" description="Low complexity" evidence="1">
    <location>
        <begin position="920"/>
        <end position="929"/>
    </location>
</feature>
<dbReference type="GeneID" id="70251185"/>